<keyword evidence="3" id="KW-1185">Reference proteome</keyword>
<comment type="caution">
    <text evidence="2">The sequence shown here is derived from an EMBL/GenBank/DDBJ whole genome shotgun (WGS) entry which is preliminary data.</text>
</comment>
<evidence type="ECO:0000313" key="3">
    <source>
        <dbReference type="Proteomes" id="UP001470230"/>
    </source>
</evidence>
<name>A0ABR2IXX5_9EUKA</name>
<gene>
    <name evidence="2" type="ORF">M9Y10_008322</name>
</gene>
<sequence length="160" mass="18226">MTILSTVVWVRNCLAPYVEFVRSIIGQEQRCVIITDGLKAHFHQLVLDELEKIGNIAVIPIPSHSSHLAQMLDVSVFNVFKGNYMSTPSSSLYNSLFTRKMMLIKKAYQSTVTEELIKSGWEKAGFELVIDNGEITSYTFSEKFKDMLRAEALHKEPHEE</sequence>
<evidence type="ECO:0000259" key="1">
    <source>
        <dbReference type="Pfam" id="PF03184"/>
    </source>
</evidence>
<dbReference type="InterPro" id="IPR004875">
    <property type="entry name" value="DDE_SF_endonuclease_dom"/>
</dbReference>
<evidence type="ECO:0000313" key="2">
    <source>
        <dbReference type="EMBL" id="KAK8870440.1"/>
    </source>
</evidence>
<accession>A0ABR2IXX5</accession>
<dbReference type="EMBL" id="JAPFFF010000014">
    <property type="protein sequence ID" value="KAK8870440.1"/>
    <property type="molecule type" value="Genomic_DNA"/>
</dbReference>
<protein>
    <recommendedName>
        <fullName evidence="1">DDE-1 domain-containing protein</fullName>
    </recommendedName>
</protein>
<dbReference type="Proteomes" id="UP001470230">
    <property type="component" value="Unassembled WGS sequence"/>
</dbReference>
<organism evidence="2 3">
    <name type="scientific">Tritrichomonas musculus</name>
    <dbReference type="NCBI Taxonomy" id="1915356"/>
    <lineage>
        <taxon>Eukaryota</taxon>
        <taxon>Metamonada</taxon>
        <taxon>Parabasalia</taxon>
        <taxon>Tritrichomonadida</taxon>
        <taxon>Tritrichomonadidae</taxon>
        <taxon>Tritrichomonas</taxon>
    </lineage>
</organism>
<dbReference type="Pfam" id="PF03184">
    <property type="entry name" value="DDE_1"/>
    <property type="match status" value="1"/>
</dbReference>
<feature type="domain" description="DDE-1" evidence="1">
    <location>
        <begin position="20"/>
        <end position="94"/>
    </location>
</feature>
<proteinExistence type="predicted"/>
<reference evidence="2 3" key="1">
    <citation type="submission" date="2024-04" db="EMBL/GenBank/DDBJ databases">
        <title>Tritrichomonas musculus Genome.</title>
        <authorList>
            <person name="Alves-Ferreira E."/>
            <person name="Grigg M."/>
            <person name="Lorenzi H."/>
            <person name="Galac M."/>
        </authorList>
    </citation>
    <scope>NUCLEOTIDE SEQUENCE [LARGE SCALE GENOMIC DNA]</scope>
    <source>
        <strain evidence="2 3">EAF2021</strain>
    </source>
</reference>